<sequence>MVNPRPGASATLGGDKRCQRPISSSPASVPAIKPHSVTKFGTGSKRTRDLGLIGKHGIWGSSGNTNVSSSLNSPAGRITKAQVLIELEFTLGQKERALQTSPYNETVRNHVSILHHASYILISFPSRAHMSILQLCKLVETGVSQEELQQVLTQLRTLLRLAAPPPPPPPPQLLSDRGLHVRHILGQLQSRLCLPRPALNLPAMFGHTAFHHSGTSRQNPQTIGLPMQGKGHDDALNSKAAAAAELAKGEAELRAHQDHFMSNLSGDAQVGVPQDDDDWVWKNAMKDGRISTGVSCNLSRRGARFYKQPGFQATQ</sequence>
<evidence type="ECO:0000256" key="1">
    <source>
        <dbReference type="SAM" id="MobiDB-lite"/>
    </source>
</evidence>
<feature type="region of interest" description="Disordered" evidence="1">
    <location>
        <begin position="1"/>
        <end position="44"/>
    </location>
</feature>
<organism evidence="2 3">
    <name type="scientific">Hohenbuehelia grisea</name>
    <dbReference type="NCBI Taxonomy" id="104357"/>
    <lineage>
        <taxon>Eukaryota</taxon>
        <taxon>Fungi</taxon>
        <taxon>Dikarya</taxon>
        <taxon>Basidiomycota</taxon>
        <taxon>Agaricomycotina</taxon>
        <taxon>Agaricomycetes</taxon>
        <taxon>Agaricomycetidae</taxon>
        <taxon>Agaricales</taxon>
        <taxon>Pleurotineae</taxon>
        <taxon>Pleurotaceae</taxon>
        <taxon>Hohenbuehelia</taxon>
    </lineage>
</organism>
<name>A0ABR3JR96_9AGAR</name>
<proteinExistence type="predicted"/>
<dbReference type="Proteomes" id="UP001556367">
    <property type="component" value="Unassembled WGS sequence"/>
</dbReference>
<evidence type="ECO:0000313" key="2">
    <source>
        <dbReference type="EMBL" id="KAL0957803.1"/>
    </source>
</evidence>
<evidence type="ECO:0000313" key="3">
    <source>
        <dbReference type="Proteomes" id="UP001556367"/>
    </source>
</evidence>
<accession>A0ABR3JR96</accession>
<comment type="caution">
    <text evidence="2">The sequence shown here is derived from an EMBL/GenBank/DDBJ whole genome shotgun (WGS) entry which is preliminary data.</text>
</comment>
<gene>
    <name evidence="2" type="ORF">HGRIS_001580</name>
</gene>
<dbReference type="EMBL" id="JASNQZ010000005">
    <property type="protein sequence ID" value="KAL0957803.1"/>
    <property type="molecule type" value="Genomic_DNA"/>
</dbReference>
<protein>
    <submittedName>
        <fullName evidence="2">Uncharacterized protein</fullName>
    </submittedName>
</protein>
<feature type="compositionally biased region" description="Low complexity" evidence="1">
    <location>
        <begin position="21"/>
        <end position="34"/>
    </location>
</feature>
<keyword evidence="3" id="KW-1185">Reference proteome</keyword>
<reference evidence="3" key="1">
    <citation type="submission" date="2024-06" db="EMBL/GenBank/DDBJ databases">
        <title>Multi-omics analyses provide insights into the biosynthesis of the anticancer antibiotic pleurotin in Hohenbuehelia grisea.</title>
        <authorList>
            <person name="Weaver J.A."/>
            <person name="Alberti F."/>
        </authorList>
    </citation>
    <scope>NUCLEOTIDE SEQUENCE [LARGE SCALE GENOMIC DNA]</scope>
    <source>
        <strain evidence="3">T-177</strain>
    </source>
</reference>